<reference evidence="2 3" key="1">
    <citation type="submission" date="2016-10" db="EMBL/GenBank/DDBJ databases">
        <authorList>
            <person name="Varghese N."/>
            <person name="Submissions S."/>
        </authorList>
    </citation>
    <scope>NUCLEOTIDE SEQUENCE [LARGE SCALE GENOMIC DNA]</scope>
    <source>
        <strain evidence="2 3">DSM 21619</strain>
    </source>
</reference>
<feature type="transmembrane region" description="Helical" evidence="1">
    <location>
        <begin position="73"/>
        <end position="98"/>
    </location>
</feature>
<dbReference type="Proteomes" id="UP000199735">
    <property type="component" value="Unassembled WGS sequence"/>
</dbReference>
<dbReference type="RefSeq" id="WP_093879434.1">
    <property type="nucleotide sequence ID" value="NZ_FOCD01000001.1"/>
</dbReference>
<feature type="transmembrane region" description="Helical" evidence="1">
    <location>
        <begin position="12"/>
        <end position="29"/>
    </location>
</feature>
<keyword evidence="1" id="KW-0812">Transmembrane</keyword>
<dbReference type="Pfam" id="PF13346">
    <property type="entry name" value="ABC2_membrane_5"/>
    <property type="match status" value="1"/>
</dbReference>
<name>A0AAX2E971_9BACI</name>
<keyword evidence="1" id="KW-1133">Transmembrane helix</keyword>
<dbReference type="InterPro" id="IPR025699">
    <property type="entry name" value="ABC2_memb-like"/>
</dbReference>
<feature type="transmembrane region" description="Helical" evidence="1">
    <location>
        <begin position="173"/>
        <end position="197"/>
    </location>
</feature>
<sequence length="202" mass="22786">MFNLIRRDFIIQKRQLVMYVLLILFFVLLGRQDPAFIFLLASIIIPVNTIAYDEKPETNILMNSLPYTRNEIIASRFLGTIVFIILATGVTSVLMYVFNRPFTTTDIAISSSLALFLLSLYLPMSYIIKPGYSAPTALISFLVLAGIVPPIVSYLGERLTSVTDFLLNLPVPIFYTSALLLGIVFYGTSWGVTTFIYRRKAF</sequence>
<gene>
    <name evidence="2" type="ORF">SAMN04489762_0147</name>
</gene>
<keyword evidence="1" id="KW-0472">Membrane</keyword>
<organism evidence="2 3">
    <name type="scientific">Terribacillus saccharophilus</name>
    <dbReference type="NCBI Taxonomy" id="361277"/>
    <lineage>
        <taxon>Bacteria</taxon>
        <taxon>Bacillati</taxon>
        <taxon>Bacillota</taxon>
        <taxon>Bacilli</taxon>
        <taxon>Bacillales</taxon>
        <taxon>Bacillaceae</taxon>
        <taxon>Terribacillus</taxon>
    </lineage>
</organism>
<dbReference type="AlphaFoldDB" id="A0AAX2E971"/>
<dbReference type="PANTHER" id="PTHR41309:SF2">
    <property type="entry name" value="MEMBRANE PROTEIN"/>
    <property type="match status" value="1"/>
</dbReference>
<evidence type="ECO:0000256" key="1">
    <source>
        <dbReference type="SAM" id="Phobius"/>
    </source>
</evidence>
<accession>A0AAX2E971</accession>
<evidence type="ECO:0000313" key="3">
    <source>
        <dbReference type="Proteomes" id="UP000199735"/>
    </source>
</evidence>
<dbReference type="EMBL" id="FOCD01000001">
    <property type="protein sequence ID" value="SEM47075.1"/>
    <property type="molecule type" value="Genomic_DNA"/>
</dbReference>
<protein>
    <submittedName>
        <fullName evidence="2">ABC-2 type transport system permease protein</fullName>
    </submittedName>
</protein>
<feature type="transmembrane region" description="Helical" evidence="1">
    <location>
        <begin position="134"/>
        <end position="153"/>
    </location>
</feature>
<comment type="caution">
    <text evidence="2">The sequence shown here is derived from an EMBL/GenBank/DDBJ whole genome shotgun (WGS) entry which is preliminary data.</text>
</comment>
<dbReference type="PANTHER" id="PTHR41309">
    <property type="entry name" value="MEMBRANE PROTEIN-RELATED"/>
    <property type="match status" value="1"/>
</dbReference>
<evidence type="ECO:0000313" key="2">
    <source>
        <dbReference type="EMBL" id="SEM47075.1"/>
    </source>
</evidence>
<feature type="transmembrane region" description="Helical" evidence="1">
    <location>
        <begin position="104"/>
        <end position="122"/>
    </location>
</feature>
<feature type="transmembrane region" description="Helical" evidence="1">
    <location>
        <begin position="35"/>
        <end position="52"/>
    </location>
</feature>
<proteinExistence type="predicted"/>